<proteinExistence type="predicted"/>
<organism evidence="1 2">
    <name type="scientific">Caerostris extrusa</name>
    <name type="common">Bark spider</name>
    <name type="synonym">Caerostris bankana</name>
    <dbReference type="NCBI Taxonomy" id="172846"/>
    <lineage>
        <taxon>Eukaryota</taxon>
        <taxon>Metazoa</taxon>
        <taxon>Ecdysozoa</taxon>
        <taxon>Arthropoda</taxon>
        <taxon>Chelicerata</taxon>
        <taxon>Arachnida</taxon>
        <taxon>Araneae</taxon>
        <taxon>Araneomorphae</taxon>
        <taxon>Entelegynae</taxon>
        <taxon>Araneoidea</taxon>
        <taxon>Araneidae</taxon>
        <taxon>Caerostris</taxon>
    </lineage>
</organism>
<sequence length="128" mass="15309">NLPALHIVCQRLYLRLQDQRRHYSEYLLEGQEYIRPSASATPMASWLVSFCRHRNAEGAQVLTFEERLLVTCPWCHYVERCRFSKIPDSGTLFYLSPDFIQFQFKFEKWKNLLQFPTCFHIERSVLCV</sequence>
<feature type="non-terminal residue" evidence="1">
    <location>
        <position position="1"/>
    </location>
</feature>
<dbReference type="EMBL" id="BPLR01003555">
    <property type="protein sequence ID" value="GIX85895.1"/>
    <property type="molecule type" value="Genomic_DNA"/>
</dbReference>
<protein>
    <submittedName>
        <fullName evidence="1">Uncharacterized protein</fullName>
    </submittedName>
</protein>
<reference evidence="1 2" key="1">
    <citation type="submission" date="2021-06" db="EMBL/GenBank/DDBJ databases">
        <title>Caerostris extrusa draft genome.</title>
        <authorList>
            <person name="Kono N."/>
            <person name="Arakawa K."/>
        </authorList>
    </citation>
    <scope>NUCLEOTIDE SEQUENCE [LARGE SCALE GENOMIC DNA]</scope>
</reference>
<evidence type="ECO:0000313" key="1">
    <source>
        <dbReference type="EMBL" id="GIX85895.1"/>
    </source>
</evidence>
<dbReference type="AlphaFoldDB" id="A0AAV4NQ58"/>
<comment type="caution">
    <text evidence="1">The sequence shown here is derived from an EMBL/GenBank/DDBJ whole genome shotgun (WGS) entry which is preliminary data.</text>
</comment>
<dbReference type="Proteomes" id="UP001054945">
    <property type="component" value="Unassembled WGS sequence"/>
</dbReference>
<name>A0AAV4NQ58_CAEEX</name>
<accession>A0AAV4NQ58</accession>
<evidence type="ECO:0000313" key="2">
    <source>
        <dbReference type="Proteomes" id="UP001054945"/>
    </source>
</evidence>
<keyword evidence="2" id="KW-1185">Reference proteome</keyword>
<gene>
    <name evidence="1" type="ORF">CEXT_57661</name>
</gene>